<name>A0A813FPM7_POLGL</name>
<feature type="region of interest" description="Disordered" evidence="1">
    <location>
        <begin position="84"/>
        <end position="111"/>
    </location>
</feature>
<dbReference type="CDD" id="cd17039">
    <property type="entry name" value="Ubl_ubiquitin_like"/>
    <property type="match status" value="1"/>
</dbReference>
<dbReference type="Proteomes" id="UP000654075">
    <property type="component" value="Unassembled WGS sequence"/>
</dbReference>
<dbReference type="Pfam" id="PF00240">
    <property type="entry name" value="ubiquitin"/>
    <property type="match status" value="1"/>
</dbReference>
<dbReference type="Gene3D" id="3.10.20.90">
    <property type="entry name" value="Phosphatidylinositol 3-kinase Catalytic Subunit, Chain A, domain 1"/>
    <property type="match status" value="1"/>
</dbReference>
<dbReference type="SUPFAM" id="SSF54236">
    <property type="entry name" value="Ubiquitin-like"/>
    <property type="match status" value="1"/>
</dbReference>
<feature type="compositionally biased region" description="Low complexity" evidence="1">
    <location>
        <begin position="95"/>
        <end position="111"/>
    </location>
</feature>
<proteinExistence type="predicted"/>
<keyword evidence="4" id="KW-1185">Reference proteome</keyword>
<evidence type="ECO:0000256" key="1">
    <source>
        <dbReference type="SAM" id="MobiDB-lite"/>
    </source>
</evidence>
<dbReference type="InterPro" id="IPR029071">
    <property type="entry name" value="Ubiquitin-like_domsf"/>
</dbReference>
<dbReference type="OMA" id="SIYWAST"/>
<dbReference type="PROSITE" id="PS50053">
    <property type="entry name" value="UBIQUITIN_2"/>
    <property type="match status" value="2"/>
</dbReference>
<dbReference type="EMBL" id="CAJNNV010025131">
    <property type="protein sequence ID" value="CAE8612575.1"/>
    <property type="molecule type" value="Genomic_DNA"/>
</dbReference>
<comment type="caution">
    <text evidence="3">The sequence shown here is derived from an EMBL/GenBank/DDBJ whole genome shotgun (WGS) entry which is preliminary data.</text>
</comment>
<dbReference type="AlphaFoldDB" id="A0A813FPM7"/>
<dbReference type="InterPro" id="IPR000626">
    <property type="entry name" value="Ubiquitin-like_dom"/>
</dbReference>
<accession>A0A813FPM7</accession>
<sequence length="304" mass="32719">MRRIRVQPVGPSAETLEIEVPDYASASVADLKAAIASCTGAAAAVQRLVSRGRVLEDSELLADAGISAEGRVFLALSAAKLSKTEDNAEKDEEGSSYAGGSSSSSALVRRGPGLEPEELELLVRTVDGKEGATIRVAANSLAPASEFKLQALRQLQCSTRMADTSRYSFVTAGRLMSSEASLGELGVRSGDLIVVVPPRASAAVRALRAAQRRWRSFSRGLRHLVTAVAFLLWGFPCYLWRCLCDAWRDPWSLARPSRQLPEGQRGRRIQTIGWNPQMQRYAPGQNPNGEDLTALLTQGLLGVG</sequence>
<dbReference type="OrthoDB" id="428577at2759"/>
<dbReference type="SMART" id="SM00213">
    <property type="entry name" value="UBQ"/>
    <property type="match status" value="2"/>
</dbReference>
<evidence type="ECO:0000313" key="3">
    <source>
        <dbReference type="EMBL" id="CAE8612575.1"/>
    </source>
</evidence>
<feature type="domain" description="Ubiquitin-like" evidence="2">
    <location>
        <begin position="119"/>
        <end position="202"/>
    </location>
</feature>
<gene>
    <name evidence="3" type="ORF">PGLA1383_LOCUS30364</name>
</gene>
<protein>
    <recommendedName>
        <fullName evidence="2">Ubiquitin-like domain-containing protein</fullName>
    </recommendedName>
</protein>
<feature type="domain" description="Ubiquitin-like" evidence="2">
    <location>
        <begin position="2"/>
        <end position="77"/>
    </location>
</feature>
<reference evidence="3" key="1">
    <citation type="submission" date="2021-02" db="EMBL/GenBank/DDBJ databases">
        <authorList>
            <person name="Dougan E. K."/>
            <person name="Rhodes N."/>
            <person name="Thang M."/>
            <person name="Chan C."/>
        </authorList>
    </citation>
    <scope>NUCLEOTIDE SEQUENCE</scope>
</reference>
<organism evidence="3 4">
    <name type="scientific">Polarella glacialis</name>
    <name type="common">Dinoflagellate</name>
    <dbReference type="NCBI Taxonomy" id="89957"/>
    <lineage>
        <taxon>Eukaryota</taxon>
        <taxon>Sar</taxon>
        <taxon>Alveolata</taxon>
        <taxon>Dinophyceae</taxon>
        <taxon>Suessiales</taxon>
        <taxon>Suessiaceae</taxon>
        <taxon>Polarella</taxon>
    </lineage>
</organism>
<evidence type="ECO:0000313" key="4">
    <source>
        <dbReference type="Proteomes" id="UP000654075"/>
    </source>
</evidence>
<evidence type="ECO:0000259" key="2">
    <source>
        <dbReference type="PROSITE" id="PS50053"/>
    </source>
</evidence>